<dbReference type="PANTHER" id="PTHR48079">
    <property type="entry name" value="PROTEIN YEEZ"/>
    <property type="match status" value="1"/>
</dbReference>
<feature type="domain" description="AB hydrolase-1" evidence="2">
    <location>
        <begin position="384"/>
        <end position="619"/>
    </location>
</feature>
<dbReference type="InterPro" id="IPR036291">
    <property type="entry name" value="NAD(P)-bd_dom_sf"/>
</dbReference>
<dbReference type="GO" id="GO:0004029">
    <property type="term" value="F:aldehyde dehydrogenase (NAD+) activity"/>
    <property type="evidence" value="ECO:0007669"/>
    <property type="project" value="TreeGrafter"/>
</dbReference>
<dbReference type="PANTHER" id="PTHR48079:SF6">
    <property type="entry name" value="NAD(P)-BINDING DOMAIN-CONTAINING PROTEIN-RELATED"/>
    <property type="match status" value="1"/>
</dbReference>
<dbReference type="SUPFAM" id="SSF51735">
    <property type="entry name" value="NAD(P)-binding Rossmann-fold domains"/>
    <property type="match status" value="1"/>
</dbReference>
<dbReference type="Pfam" id="PF12697">
    <property type="entry name" value="Abhydrolase_6"/>
    <property type="match status" value="1"/>
</dbReference>
<dbReference type="EMBL" id="RHHQ01000004">
    <property type="protein sequence ID" value="RNB91968.1"/>
    <property type="molecule type" value="Genomic_DNA"/>
</dbReference>
<dbReference type="RefSeq" id="WP_122916630.1">
    <property type="nucleotide sequence ID" value="NZ_RHHQ01000004.1"/>
</dbReference>
<evidence type="ECO:0000259" key="1">
    <source>
        <dbReference type="Pfam" id="PF07993"/>
    </source>
</evidence>
<name>A0A3M8DUX3_9BACL</name>
<sequence length="658" mass="72525">MKLFVTGGTGVIGKEILKQLQNGEEEIFVLCRSREKAERLFKQLGMEKSGRIDFLVGDLQKERLGLDDAAYEKALTADVIIHAGGTMDITLGSELARKTFLDGAVHLADLARAIHQTRGLRQFVHVVGYMSPFGDENVDMEADVFSMDSFLQGEGAYERMKFLADLYIRQQAKTHGYPLAVMNPSTVIGARPTGETEQVGGLGILVDAMNRGLMPVIPGGANHWLPLVTNDDVAHAVVAVVRQAKSISGTYTLLGDKATSMSMTQLLAFMARQMRIPVPKLAIPLDWMQKAMGWGLARMTGIPTESMAFITEREFPNESAKQLLTLNGGENERMLSVEDVLPFVIADLDYRLTSQPGEGLEQFERRRLANLSAFYKKGTGQPWVLVHGLFSHAEALLPLAIRLHEKTGNPVWLIDLPGFGRSPSLDTENGSESVEMIVIALAESLAALPDEGPIRLVGHSWGAYLAGKVAPRLGDKLDQLMLLQPAFEAPHDRLLRWASATPKLLRLMLRSLRPHAWAKRMIDAGAFTSTSEHLPTYVKQVTDSLRSQRIAYANAHAMQLLFHRASPLAMVDLLGSRATIVWGIHDKAYTLPAEYAELATIMVPHGHQFPLAHPEETAALLCDHANGFVGCSENVQSHPVRWKEGKRQSIAYPDNKII</sequence>
<keyword evidence="3" id="KW-0378">Hydrolase</keyword>
<dbReference type="OrthoDB" id="1417183at2"/>
<dbReference type="Pfam" id="PF07993">
    <property type="entry name" value="NAD_binding_4"/>
    <property type="match status" value="1"/>
</dbReference>
<reference evidence="3 4" key="1">
    <citation type="submission" date="2018-10" db="EMBL/GenBank/DDBJ databases">
        <title>Phylogenomics of Brevibacillus.</title>
        <authorList>
            <person name="Dunlap C."/>
        </authorList>
    </citation>
    <scope>NUCLEOTIDE SEQUENCE [LARGE SCALE GENOMIC DNA]</scope>
    <source>
        <strain evidence="3 4">JCM 15716</strain>
    </source>
</reference>
<dbReference type="InterPro" id="IPR029058">
    <property type="entry name" value="AB_hydrolase_fold"/>
</dbReference>
<dbReference type="InterPro" id="IPR013120">
    <property type="entry name" value="FAR_NAD-bd"/>
</dbReference>
<protein>
    <submittedName>
        <fullName evidence="3">Alpha/beta fold hydrolase</fullName>
    </submittedName>
</protein>
<gene>
    <name evidence="3" type="ORF">EDM56_04230</name>
</gene>
<keyword evidence="4" id="KW-1185">Reference proteome</keyword>
<dbReference type="GO" id="GO:0005737">
    <property type="term" value="C:cytoplasm"/>
    <property type="evidence" value="ECO:0007669"/>
    <property type="project" value="TreeGrafter"/>
</dbReference>
<organism evidence="3 4">
    <name type="scientific">Brevibacillus fluminis</name>
    <dbReference type="NCBI Taxonomy" id="511487"/>
    <lineage>
        <taxon>Bacteria</taxon>
        <taxon>Bacillati</taxon>
        <taxon>Bacillota</taxon>
        <taxon>Bacilli</taxon>
        <taxon>Bacillales</taxon>
        <taxon>Paenibacillaceae</taxon>
        <taxon>Brevibacillus</taxon>
    </lineage>
</organism>
<accession>A0A3M8DUX3</accession>
<dbReference type="Gene3D" id="3.40.50.1820">
    <property type="entry name" value="alpha/beta hydrolase"/>
    <property type="match status" value="1"/>
</dbReference>
<feature type="domain" description="Thioester reductase (TE)" evidence="1">
    <location>
        <begin position="5"/>
        <end position="236"/>
    </location>
</feature>
<dbReference type="Gene3D" id="3.40.50.720">
    <property type="entry name" value="NAD(P)-binding Rossmann-like Domain"/>
    <property type="match status" value="1"/>
</dbReference>
<dbReference type="Proteomes" id="UP000271031">
    <property type="component" value="Unassembled WGS sequence"/>
</dbReference>
<dbReference type="AlphaFoldDB" id="A0A3M8DUX3"/>
<dbReference type="GO" id="GO:0016787">
    <property type="term" value="F:hydrolase activity"/>
    <property type="evidence" value="ECO:0007669"/>
    <property type="project" value="UniProtKB-KW"/>
</dbReference>
<evidence type="ECO:0000259" key="2">
    <source>
        <dbReference type="Pfam" id="PF12697"/>
    </source>
</evidence>
<dbReference type="InterPro" id="IPR051783">
    <property type="entry name" value="NAD(P)-dependent_oxidoreduct"/>
</dbReference>
<proteinExistence type="predicted"/>
<comment type="caution">
    <text evidence="3">The sequence shown here is derived from an EMBL/GenBank/DDBJ whole genome shotgun (WGS) entry which is preliminary data.</text>
</comment>
<evidence type="ECO:0000313" key="3">
    <source>
        <dbReference type="EMBL" id="RNB91968.1"/>
    </source>
</evidence>
<dbReference type="InterPro" id="IPR000073">
    <property type="entry name" value="AB_hydrolase_1"/>
</dbReference>
<evidence type="ECO:0000313" key="4">
    <source>
        <dbReference type="Proteomes" id="UP000271031"/>
    </source>
</evidence>
<dbReference type="SUPFAM" id="SSF53474">
    <property type="entry name" value="alpha/beta-Hydrolases"/>
    <property type="match status" value="1"/>
</dbReference>